<evidence type="ECO:0000313" key="10">
    <source>
        <dbReference type="Proteomes" id="UP000266188"/>
    </source>
</evidence>
<evidence type="ECO:0000256" key="2">
    <source>
        <dbReference type="ARBA" id="ARBA00010992"/>
    </source>
</evidence>
<name>A0A3A2ZRU9_9EURO</name>
<evidence type="ECO:0000256" key="6">
    <source>
        <dbReference type="SAM" id="MobiDB-lite"/>
    </source>
</evidence>
<sequence length="263" mass="29222">MALFGYDQGIFSGAIVTDNFLEVHGLHGPTKTKTLSTAIAIYNVGCFIGAMMAFPLGQKLGRKGSVALGTVLMAVGTIIQLLSYSLMQMFTGRFVLGFVTESVIWFITYMDSVGNGINTTAIPIWQAETARPKWRRKLLLLEILMSIFGFMLGNWMGYFSSLCPDASFSWRFPIDCQSFFVFVLSITMQCVPESSRFLIQRGRETEAIEALARIQNMAVDDFYLTKQRNEKTTSVTTHLAGRTSSSGRTKKTTQRLSIGSFSV</sequence>
<feature type="compositionally biased region" description="Polar residues" evidence="6">
    <location>
        <begin position="254"/>
        <end position="263"/>
    </location>
</feature>
<feature type="transmembrane region" description="Helical" evidence="7">
    <location>
        <begin position="66"/>
        <end position="84"/>
    </location>
</feature>
<dbReference type="InterPro" id="IPR050360">
    <property type="entry name" value="MFS_Sugar_Transporters"/>
</dbReference>
<organism evidence="9 10">
    <name type="scientific">Aspergillus sclerotialis</name>
    <dbReference type="NCBI Taxonomy" id="2070753"/>
    <lineage>
        <taxon>Eukaryota</taxon>
        <taxon>Fungi</taxon>
        <taxon>Dikarya</taxon>
        <taxon>Ascomycota</taxon>
        <taxon>Pezizomycotina</taxon>
        <taxon>Eurotiomycetes</taxon>
        <taxon>Eurotiomycetidae</taxon>
        <taxon>Eurotiales</taxon>
        <taxon>Aspergillaceae</taxon>
        <taxon>Aspergillus</taxon>
        <taxon>Aspergillus subgen. Polypaecilum</taxon>
    </lineage>
</organism>
<keyword evidence="10" id="KW-1185">Reference proteome</keyword>
<evidence type="ECO:0000259" key="8">
    <source>
        <dbReference type="PROSITE" id="PS50850"/>
    </source>
</evidence>
<evidence type="ECO:0000256" key="1">
    <source>
        <dbReference type="ARBA" id="ARBA00004141"/>
    </source>
</evidence>
<dbReference type="Proteomes" id="UP000266188">
    <property type="component" value="Unassembled WGS sequence"/>
</dbReference>
<keyword evidence="3 7" id="KW-0812">Transmembrane</keyword>
<proteinExistence type="inferred from homology"/>
<evidence type="ECO:0000256" key="3">
    <source>
        <dbReference type="ARBA" id="ARBA00022692"/>
    </source>
</evidence>
<dbReference type="OrthoDB" id="4505272at2759"/>
<dbReference type="InterPro" id="IPR036259">
    <property type="entry name" value="MFS_trans_sf"/>
</dbReference>
<accession>A0A3A2ZRU9</accession>
<keyword evidence="5 7" id="KW-0472">Membrane</keyword>
<gene>
    <name evidence="9" type="ORF">PHISCL_01944</name>
</gene>
<keyword evidence="9" id="KW-0813">Transport</keyword>
<protein>
    <submittedName>
        <fullName evidence="9">Sugar transporter</fullName>
    </submittedName>
</protein>
<feature type="domain" description="Major facilitator superfamily (MFS) profile" evidence="8">
    <location>
        <begin position="1"/>
        <end position="263"/>
    </location>
</feature>
<evidence type="ECO:0000313" key="9">
    <source>
        <dbReference type="EMBL" id="RJE25756.1"/>
    </source>
</evidence>
<dbReference type="Gene3D" id="1.20.1250.20">
    <property type="entry name" value="MFS general substrate transporter like domains"/>
    <property type="match status" value="1"/>
</dbReference>
<dbReference type="Pfam" id="PF00083">
    <property type="entry name" value="Sugar_tr"/>
    <property type="match status" value="1"/>
</dbReference>
<dbReference type="GO" id="GO:0016020">
    <property type="term" value="C:membrane"/>
    <property type="evidence" value="ECO:0007669"/>
    <property type="project" value="UniProtKB-SubCell"/>
</dbReference>
<feature type="transmembrane region" description="Helical" evidence="7">
    <location>
        <begin position="138"/>
        <end position="158"/>
    </location>
</feature>
<dbReference type="EMBL" id="MVGC01000039">
    <property type="protein sequence ID" value="RJE25756.1"/>
    <property type="molecule type" value="Genomic_DNA"/>
</dbReference>
<comment type="similarity">
    <text evidence="2">Belongs to the major facilitator superfamily. Sugar transporter (TC 2.A.1.1) family.</text>
</comment>
<dbReference type="SUPFAM" id="SSF103473">
    <property type="entry name" value="MFS general substrate transporter"/>
    <property type="match status" value="1"/>
</dbReference>
<dbReference type="InterPro" id="IPR020846">
    <property type="entry name" value="MFS_dom"/>
</dbReference>
<feature type="region of interest" description="Disordered" evidence="6">
    <location>
        <begin position="235"/>
        <end position="263"/>
    </location>
</feature>
<keyword evidence="9" id="KW-0762">Sugar transport</keyword>
<comment type="subcellular location">
    <subcellularLocation>
        <location evidence="1">Membrane</location>
        <topology evidence="1">Multi-pass membrane protein</topology>
    </subcellularLocation>
</comment>
<feature type="transmembrane region" description="Helical" evidence="7">
    <location>
        <begin position="35"/>
        <end position="54"/>
    </location>
</feature>
<reference evidence="10" key="1">
    <citation type="submission" date="2017-02" db="EMBL/GenBank/DDBJ databases">
        <authorList>
            <person name="Tafer H."/>
            <person name="Lopandic K."/>
        </authorList>
    </citation>
    <scope>NUCLEOTIDE SEQUENCE [LARGE SCALE GENOMIC DNA]</scope>
    <source>
        <strain evidence="10">CBS 366.77</strain>
    </source>
</reference>
<dbReference type="InterPro" id="IPR005828">
    <property type="entry name" value="MFS_sugar_transport-like"/>
</dbReference>
<dbReference type="PANTHER" id="PTHR48022:SF26">
    <property type="entry name" value="MAJOR FACILITATOR SUPERFAMILY (MFS) PROFILE DOMAIN-CONTAINING PROTEIN-RELATED"/>
    <property type="match status" value="1"/>
</dbReference>
<dbReference type="PROSITE" id="PS50850">
    <property type="entry name" value="MFS"/>
    <property type="match status" value="1"/>
</dbReference>
<dbReference type="AlphaFoldDB" id="A0A3A2ZRU9"/>
<comment type="caution">
    <text evidence="9">The sequence shown here is derived from an EMBL/GenBank/DDBJ whole genome shotgun (WGS) entry which is preliminary data.</text>
</comment>
<evidence type="ECO:0000256" key="7">
    <source>
        <dbReference type="SAM" id="Phobius"/>
    </source>
</evidence>
<evidence type="ECO:0000256" key="5">
    <source>
        <dbReference type="ARBA" id="ARBA00023136"/>
    </source>
</evidence>
<keyword evidence="4 7" id="KW-1133">Transmembrane helix</keyword>
<dbReference type="PANTHER" id="PTHR48022">
    <property type="entry name" value="PLASTIDIC GLUCOSE TRANSPORTER 4"/>
    <property type="match status" value="1"/>
</dbReference>
<evidence type="ECO:0000256" key="4">
    <source>
        <dbReference type="ARBA" id="ARBA00022989"/>
    </source>
</evidence>
<dbReference type="GO" id="GO:0005351">
    <property type="term" value="F:carbohydrate:proton symporter activity"/>
    <property type="evidence" value="ECO:0007669"/>
    <property type="project" value="TreeGrafter"/>
</dbReference>